<dbReference type="Pfam" id="PF08737">
    <property type="entry name" value="Rgp1"/>
    <property type="match status" value="2"/>
</dbReference>
<dbReference type="PANTHER" id="PTHR12507">
    <property type="entry name" value="REDUCED GROWTH PHENOTYPE 1 RGP1, YEAST -RELATED"/>
    <property type="match status" value="1"/>
</dbReference>
<keyword evidence="2" id="KW-1185">Reference proteome</keyword>
<dbReference type="OrthoDB" id="1918at2759"/>
<gene>
    <name evidence="1" type="primary">RGP1</name>
    <name evidence="1" type="ORF">FJT64_024119</name>
</gene>
<dbReference type="InterPro" id="IPR014848">
    <property type="entry name" value="Rgp1"/>
</dbReference>
<evidence type="ECO:0000313" key="2">
    <source>
        <dbReference type="Proteomes" id="UP000440578"/>
    </source>
</evidence>
<dbReference type="Proteomes" id="UP000440578">
    <property type="component" value="Unassembled WGS sequence"/>
</dbReference>
<accession>A0A6A4WJU5</accession>
<protein>
    <submittedName>
        <fullName evidence="1">RAB6A-GEF complex partner protein 2</fullName>
    </submittedName>
</protein>
<evidence type="ECO:0000313" key="1">
    <source>
        <dbReference type="EMBL" id="KAF0303930.1"/>
    </source>
</evidence>
<sequence>MIEVICELVDGPVFLAGQTLRCTITLRCPELDRQAAATSNSDVCENLAWVSAQVQCFCQVNDHKVRHRAAATDADLAAVSSTAYLPDRGERGRIVLATKPTILVCDLRLRPGQAHRLHYSQKLPADAMPTYLGQAVRYVYKVTVGAQRVNSSIRLLRVPVRLLPLDPAVTVHRSDAEDDITPSNPFLPTAAEPGETSDEQTLQLLQHSVARRAPAYFNITNQHGRVVRFCMFKTAFKLGEDVVATLDFSESDVRCVQYSVTLESVETVHEQHQQKEQQKPVTRAYNKCHEVCLNLEQTHVMLPVPLHVTPSFRSELVELSWRLHFEFVTTTGGAVPLATPADPAHHATWEAPDTLPIETMVWDLPVRLCPTSPGHVAQALHMAVTHAVSV</sequence>
<dbReference type="EMBL" id="VIIS01000904">
    <property type="protein sequence ID" value="KAF0303930.1"/>
    <property type="molecule type" value="Genomic_DNA"/>
</dbReference>
<organism evidence="1 2">
    <name type="scientific">Amphibalanus amphitrite</name>
    <name type="common">Striped barnacle</name>
    <name type="synonym">Balanus amphitrite</name>
    <dbReference type="NCBI Taxonomy" id="1232801"/>
    <lineage>
        <taxon>Eukaryota</taxon>
        <taxon>Metazoa</taxon>
        <taxon>Ecdysozoa</taxon>
        <taxon>Arthropoda</taxon>
        <taxon>Crustacea</taxon>
        <taxon>Multicrustacea</taxon>
        <taxon>Cirripedia</taxon>
        <taxon>Thoracica</taxon>
        <taxon>Thoracicalcarea</taxon>
        <taxon>Balanomorpha</taxon>
        <taxon>Balanoidea</taxon>
        <taxon>Balanidae</taxon>
        <taxon>Amphibalaninae</taxon>
        <taxon>Amphibalanus</taxon>
    </lineage>
</organism>
<name>A0A6A4WJU5_AMPAM</name>
<proteinExistence type="predicted"/>
<dbReference type="AlphaFoldDB" id="A0A6A4WJU5"/>
<comment type="caution">
    <text evidence="1">The sequence shown here is derived from an EMBL/GenBank/DDBJ whole genome shotgun (WGS) entry which is preliminary data.</text>
</comment>
<reference evidence="1 2" key="1">
    <citation type="submission" date="2019-07" db="EMBL/GenBank/DDBJ databases">
        <title>Draft genome assembly of a fouling barnacle, Amphibalanus amphitrite (Darwin, 1854): The first reference genome for Thecostraca.</title>
        <authorList>
            <person name="Kim W."/>
        </authorList>
    </citation>
    <scope>NUCLEOTIDE SEQUENCE [LARGE SCALE GENOMIC DNA]</scope>
    <source>
        <strain evidence="1">SNU_AA5</strain>
        <tissue evidence="1">Soma without cirri and trophi</tissue>
    </source>
</reference>